<accession>A0A9N9XIK0</accession>
<feature type="region of interest" description="Disordered" evidence="2">
    <location>
        <begin position="144"/>
        <end position="171"/>
    </location>
</feature>
<evidence type="ECO:0000259" key="3">
    <source>
        <dbReference type="Pfam" id="PF08626"/>
    </source>
</evidence>
<dbReference type="AlphaFoldDB" id="A0A9N9XIK0"/>
<feature type="domain" description="Trs120/TRAPPC9 third Ig-like" evidence="5">
    <location>
        <begin position="946"/>
        <end position="1058"/>
    </location>
</feature>
<evidence type="ECO:0000256" key="1">
    <source>
        <dbReference type="ARBA" id="ARBA00008459"/>
    </source>
</evidence>
<dbReference type="InterPro" id="IPR058563">
    <property type="entry name" value="Trs120_TRAPPC9_N"/>
</dbReference>
<dbReference type="Proteomes" id="UP001153709">
    <property type="component" value="Chromosome 7"/>
</dbReference>
<dbReference type="InterPro" id="IPR013935">
    <property type="entry name" value="Trs120_TRAPPC9"/>
</dbReference>
<sequence length="1199" mass="133854">MRSSVSYILSSSISEPNMSHPDYEQYSHDHAALLILVKQIGNQLKPKIFTKFYERISKLTCVKITDSTGAVRNILLRYIKEHPVENNDWGDFQTHRRLLGLITLGKYDSQQELNEICRVHESLKVKYNSTLFDSRCILFGVTQDAESPTEDNPTSSSSGDSENSVESPLQKFTTPSNFKARALFYDVSSPCADLEIQLNEFINSLFWVLDSKRVDRSREKLERVSLLLAPFEKKDFVGLDMESRNNKKRCTGRMTKHLGDLCLQTGLLTDSLSYYSQAAEILKSVNDWLWLGAAYEGLSAASALVLYPDMQRNIPLHRNASLQEGSPRKSSQTPPAIALNVKKLITNTLAPEDISKRYREAIIHYSKYQNAGIIETEASFKAARITVEQNHALQAASFLQNVVYINLQLSEMEKIQRFETLADLYSQIGFGRKAAFCLRLAATRYVSPQNTAPNWGRCYALMLQSLPGHNLNLDPVEMRAMGQGWPALQIQLMQELVVAARRTGHSALATRHMTFLLQTMWQYLSEVECDTDESEQKELAIQLQSLSSQCEGSPVPLVLDSGLVVPPANLTDIPICAAFVPKDLQPHLRPRRIENNKQDTGPFLFTPIHFGGGSLERKSRQASSKLDFLWIQNEVCEVQLKLINPLPFELKVSNMRLLTGGVVFESVPETIVLPPDIPTSLTLNGWARESGELELSGYSTHTLGVKSNCRLRHMGSNMNFPPYYKVQVVPSLPLLEVSTSFPTSASFSNFHDENTVTSASVSLYHGESTECIITLKNASEVPVEMLEVEINSVLDPSLQDQIFSWDREEVKKLLPIPPGETVSITLNLHSAANFLAPTSAISPTIPHDMSSGPFSSMSTSLPGGSLPSRFNSSFRSSNSGHSSLAGGLTNLFQQQPSTSIIEGQLKLKYSGSEGFTSEYCRSCSVFVMLEMLPSLQVTNWDVLPADTHSQFYLVLDIANLTTQEMELQYTPMKTMLIEGQESCRVPIPVDRCPLSKLTGLFQEMDENSDNRNDIDVNKICSEHVTDLVSLNWHLLGTDSRGVASLKGIHLTPRMLDIVRMSPLGWEVTVNGDVVKAQEEVTCEAGDCLALKMAVVNSLEKTLHQITMTIQFYQDYENGTLNYRMDTRLATAGSTKRSFDELKPQAKANHECNVIFFTPGHYKVDIQCCAPESLLASKVNPIISTGHIWRFTPTVSFLVT</sequence>
<dbReference type="GO" id="GO:0005802">
    <property type="term" value="C:trans-Golgi network"/>
    <property type="evidence" value="ECO:0007669"/>
    <property type="project" value="TreeGrafter"/>
</dbReference>
<dbReference type="PANTHER" id="PTHR21512:SF5">
    <property type="entry name" value="TRAFFICKING PROTEIN PARTICLE COMPLEX SUBUNIT 9"/>
    <property type="match status" value="1"/>
</dbReference>
<evidence type="ECO:0000259" key="4">
    <source>
        <dbReference type="Pfam" id="PF26254"/>
    </source>
</evidence>
<feature type="domain" description="Trs120/TRAPPC9 fourth Ig-like" evidence="6">
    <location>
        <begin position="1064"/>
        <end position="1195"/>
    </location>
</feature>
<comment type="similarity">
    <text evidence="1">Belongs to the NIBP family.</text>
</comment>
<name>A0A9N9XIK0_DIABA</name>
<dbReference type="InterPro" id="IPR058568">
    <property type="entry name" value="Ig_TRAPPC9_Trs120_4th"/>
</dbReference>
<proteinExistence type="inferred from homology"/>
<dbReference type="InterPro" id="IPR058565">
    <property type="entry name" value="Ig_TRAPPC9_Trs120_1st"/>
</dbReference>
<organism evidence="7 8">
    <name type="scientific">Diabrotica balteata</name>
    <name type="common">Banded cucumber beetle</name>
    <dbReference type="NCBI Taxonomy" id="107213"/>
    <lineage>
        <taxon>Eukaryota</taxon>
        <taxon>Metazoa</taxon>
        <taxon>Ecdysozoa</taxon>
        <taxon>Arthropoda</taxon>
        <taxon>Hexapoda</taxon>
        <taxon>Insecta</taxon>
        <taxon>Pterygota</taxon>
        <taxon>Neoptera</taxon>
        <taxon>Endopterygota</taxon>
        <taxon>Coleoptera</taxon>
        <taxon>Polyphaga</taxon>
        <taxon>Cucujiformia</taxon>
        <taxon>Chrysomeloidea</taxon>
        <taxon>Chrysomelidae</taxon>
        <taxon>Galerucinae</taxon>
        <taxon>Diabroticina</taxon>
        <taxon>Diabroticites</taxon>
        <taxon>Diabrotica</taxon>
    </lineage>
</organism>
<evidence type="ECO:0000256" key="2">
    <source>
        <dbReference type="SAM" id="MobiDB-lite"/>
    </source>
</evidence>
<dbReference type="InterPro" id="IPR058567">
    <property type="entry name" value="Ig_TRAPPC9_Trs120_3rd"/>
</dbReference>
<dbReference type="PANTHER" id="PTHR21512">
    <property type="entry name" value="TRAFFICKING PROTEIN PARTICLE COMPLEX SUBUNIT 9"/>
    <property type="match status" value="1"/>
</dbReference>
<feature type="domain" description="Trs120/TRAPPC9 first Ig-like" evidence="4">
    <location>
        <begin position="591"/>
        <end position="698"/>
    </location>
</feature>
<evidence type="ECO:0000259" key="5">
    <source>
        <dbReference type="Pfam" id="PF26282"/>
    </source>
</evidence>
<evidence type="ECO:0000313" key="7">
    <source>
        <dbReference type="EMBL" id="CAG9837839.1"/>
    </source>
</evidence>
<feature type="domain" description="Trs120/TRAPPC9 N-terminal" evidence="3">
    <location>
        <begin position="236"/>
        <end position="315"/>
    </location>
</feature>
<dbReference type="Pfam" id="PF26282">
    <property type="entry name" value="Ig_TRAPPC9-Trs120_3rd"/>
    <property type="match status" value="1"/>
</dbReference>
<feature type="compositionally biased region" description="Polar residues" evidence="2">
    <location>
        <begin position="144"/>
        <end position="154"/>
    </location>
</feature>
<dbReference type="OrthoDB" id="27962at2759"/>
<evidence type="ECO:0000259" key="6">
    <source>
        <dbReference type="Pfam" id="PF26283"/>
    </source>
</evidence>
<dbReference type="Pfam" id="PF26283">
    <property type="entry name" value="Ig_TRAPPC9-Trs120_4th"/>
    <property type="match status" value="1"/>
</dbReference>
<evidence type="ECO:0008006" key="9">
    <source>
        <dbReference type="Google" id="ProtNLM"/>
    </source>
</evidence>
<protein>
    <recommendedName>
        <fullName evidence="9">Protein brunelleschi</fullName>
    </recommendedName>
</protein>
<dbReference type="EMBL" id="OU898282">
    <property type="protein sequence ID" value="CAG9837839.1"/>
    <property type="molecule type" value="Genomic_DNA"/>
</dbReference>
<gene>
    <name evidence="7" type="ORF">DIABBA_LOCUS10791</name>
</gene>
<keyword evidence="8" id="KW-1185">Reference proteome</keyword>
<reference evidence="7" key="1">
    <citation type="submission" date="2022-01" db="EMBL/GenBank/DDBJ databases">
        <authorList>
            <person name="King R."/>
        </authorList>
    </citation>
    <scope>NUCLEOTIDE SEQUENCE</scope>
</reference>
<dbReference type="Pfam" id="PF08626">
    <property type="entry name" value="TRAPPC9-Trs120"/>
    <property type="match status" value="1"/>
</dbReference>
<dbReference type="Pfam" id="PF26254">
    <property type="entry name" value="Ig_TRAPPC9-Trs120_1st"/>
    <property type="match status" value="1"/>
</dbReference>
<feature type="compositionally biased region" description="Low complexity" evidence="2">
    <location>
        <begin position="155"/>
        <end position="167"/>
    </location>
</feature>
<evidence type="ECO:0000313" key="8">
    <source>
        <dbReference type="Proteomes" id="UP001153709"/>
    </source>
</evidence>